<evidence type="ECO:0000313" key="1">
    <source>
        <dbReference type="EMBL" id="SMC79823.1"/>
    </source>
</evidence>
<name>A0AC61PNW5_9FIRM</name>
<reference evidence="1" key="1">
    <citation type="submission" date="2017-04" db="EMBL/GenBank/DDBJ databases">
        <authorList>
            <person name="Varghese N."/>
            <person name="Submissions S."/>
        </authorList>
    </citation>
    <scope>NUCLEOTIDE SEQUENCE</scope>
    <source>
        <strain evidence="1">WTE2008</strain>
    </source>
</reference>
<evidence type="ECO:0000313" key="2">
    <source>
        <dbReference type="Proteomes" id="UP000192328"/>
    </source>
</evidence>
<comment type="caution">
    <text evidence="1">The sequence shown here is derived from an EMBL/GenBank/DDBJ whole genome shotgun (WGS) entry which is preliminary data.</text>
</comment>
<dbReference type="EMBL" id="FWXZ01000006">
    <property type="protein sequence ID" value="SMC79823.1"/>
    <property type="molecule type" value="Genomic_DNA"/>
</dbReference>
<keyword evidence="2" id="KW-1185">Reference proteome</keyword>
<protein>
    <submittedName>
        <fullName evidence="1">SseB protein N-terminal domain-containing protein</fullName>
    </submittedName>
</protein>
<accession>A0AC61PNW5</accession>
<gene>
    <name evidence="1" type="ORF">SAMN06297397_2555</name>
</gene>
<organism evidence="1 2">
    <name type="scientific">Aristaeella lactis</name>
    <dbReference type="NCBI Taxonomy" id="3046383"/>
    <lineage>
        <taxon>Bacteria</taxon>
        <taxon>Bacillati</taxon>
        <taxon>Bacillota</taxon>
        <taxon>Clostridia</taxon>
        <taxon>Eubacteriales</taxon>
        <taxon>Aristaeellaceae</taxon>
        <taxon>Aristaeella</taxon>
    </lineage>
</organism>
<sequence length="312" mass="34529">MKRTTRFSRVLLILMVITILVFPFSVFAQEAESTDPAQVPQNTYPDVNTPVENPRLTELLAKYRDADDAEASVLMEQVAEEIAMNAYLLLVFEMDDADYEDYGNGKGEFKQGGTMSIPMFDATDGADAYIPAYTDWTELKKGPQYIGDQTKTLIVSFDDLAAIAGGNDGIITKGITINPYGDPFVITPANVLSMKEHKEYLNTGRVQHVVQEDTPVFLGDPADFPTEMAEAAAKYAQGNPDINAFWLKLMTSEKEQSFLLVIDCTGDWNTAVSGIADAAQPFLPKGYYLDMIPYEDSLGQQAATGEPYYKRQ</sequence>
<dbReference type="Proteomes" id="UP000192328">
    <property type="component" value="Unassembled WGS sequence"/>
</dbReference>
<proteinExistence type="predicted"/>